<dbReference type="AlphaFoldDB" id="A0AAE9ZXV7"/>
<keyword evidence="1" id="KW-0732">Signal</keyword>
<dbReference type="SUPFAM" id="SSF56300">
    <property type="entry name" value="Metallo-dependent phosphatases"/>
    <property type="match status" value="1"/>
</dbReference>
<dbReference type="PANTHER" id="PTHR43143">
    <property type="entry name" value="METALLOPHOSPHOESTERASE, CALCINEURIN SUPERFAMILY"/>
    <property type="match status" value="1"/>
</dbReference>
<gene>
    <name evidence="4" type="ORF">PXH66_22710</name>
</gene>
<feature type="chain" id="PRO_5042178524" evidence="1">
    <location>
        <begin position="20"/>
        <end position="623"/>
    </location>
</feature>
<evidence type="ECO:0000313" key="4">
    <source>
        <dbReference type="EMBL" id="WED65159.1"/>
    </source>
</evidence>
<evidence type="ECO:0000313" key="5">
    <source>
        <dbReference type="Proteomes" id="UP001218638"/>
    </source>
</evidence>
<dbReference type="GO" id="GO:0030246">
    <property type="term" value="F:carbohydrate binding"/>
    <property type="evidence" value="ECO:0007669"/>
    <property type="project" value="InterPro"/>
</dbReference>
<accession>A0AAE9ZXV7</accession>
<name>A0AAE9ZXV7_9BACT</name>
<dbReference type="InterPro" id="IPR029052">
    <property type="entry name" value="Metallo-depent_PP-like"/>
</dbReference>
<dbReference type="GO" id="GO:0016052">
    <property type="term" value="P:carbohydrate catabolic process"/>
    <property type="evidence" value="ECO:0007669"/>
    <property type="project" value="InterPro"/>
</dbReference>
<feature type="domain" description="Calcineurin-like phosphoesterase" evidence="2">
    <location>
        <begin position="65"/>
        <end position="242"/>
    </location>
</feature>
<dbReference type="Pfam" id="PF00149">
    <property type="entry name" value="Metallophos"/>
    <property type="match status" value="1"/>
</dbReference>
<evidence type="ECO:0000259" key="3">
    <source>
        <dbReference type="Pfam" id="PF06452"/>
    </source>
</evidence>
<dbReference type="RefSeq" id="WP_330929545.1">
    <property type="nucleotide sequence ID" value="NZ_CP119075.1"/>
</dbReference>
<dbReference type="GO" id="GO:0004553">
    <property type="term" value="F:hydrolase activity, hydrolyzing O-glycosyl compounds"/>
    <property type="evidence" value="ECO:0007669"/>
    <property type="project" value="InterPro"/>
</dbReference>
<feature type="signal peptide" evidence="1">
    <location>
        <begin position="1"/>
        <end position="19"/>
    </location>
</feature>
<reference evidence="4" key="1">
    <citation type="submission" date="2023-03" db="EMBL/GenBank/DDBJ databases">
        <title>Lomoglobus Profundus gen. nov., sp. nov., a novel member of the phylum Verrucomicrobia, isolated from deep-marine sediment of South China Sea.</title>
        <authorList>
            <person name="Ahmad T."/>
            <person name="Ishaq S.E."/>
            <person name="Wang F."/>
        </authorList>
    </citation>
    <scope>NUCLEOTIDE SEQUENCE</scope>
    <source>
        <strain evidence="4">LMO-M01</strain>
    </source>
</reference>
<proteinExistence type="predicted"/>
<dbReference type="EMBL" id="CP119075">
    <property type="protein sequence ID" value="WED65159.1"/>
    <property type="molecule type" value="Genomic_DNA"/>
</dbReference>
<dbReference type="SUPFAM" id="SSF49344">
    <property type="entry name" value="CBD9-like"/>
    <property type="match status" value="1"/>
</dbReference>
<keyword evidence="5" id="KW-1185">Reference proteome</keyword>
<evidence type="ECO:0000256" key="1">
    <source>
        <dbReference type="SAM" id="SignalP"/>
    </source>
</evidence>
<dbReference type="Gene3D" id="2.60.40.1190">
    <property type="match status" value="1"/>
</dbReference>
<dbReference type="InterPro" id="IPR004843">
    <property type="entry name" value="Calcineurin-like_PHP"/>
</dbReference>
<dbReference type="Proteomes" id="UP001218638">
    <property type="component" value="Chromosome"/>
</dbReference>
<dbReference type="PANTHER" id="PTHR43143:SF1">
    <property type="entry name" value="SERINE_THREONINE-PROTEIN PHOSPHATASE CPPED1"/>
    <property type="match status" value="1"/>
</dbReference>
<dbReference type="KEGG" id="slom:PXH66_22710"/>
<evidence type="ECO:0000259" key="2">
    <source>
        <dbReference type="Pfam" id="PF00149"/>
    </source>
</evidence>
<dbReference type="InterPro" id="IPR010502">
    <property type="entry name" value="Carb-bd_dom_fam9"/>
</dbReference>
<dbReference type="Pfam" id="PF06452">
    <property type="entry name" value="CBM9_1"/>
    <property type="match status" value="1"/>
</dbReference>
<organism evidence="4 5">
    <name type="scientific">Synoicihabitans lomoniglobus</name>
    <dbReference type="NCBI Taxonomy" id="2909285"/>
    <lineage>
        <taxon>Bacteria</taxon>
        <taxon>Pseudomonadati</taxon>
        <taxon>Verrucomicrobiota</taxon>
        <taxon>Opitutia</taxon>
        <taxon>Opitutales</taxon>
        <taxon>Opitutaceae</taxon>
        <taxon>Synoicihabitans</taxon>
    </lineage>
</organism>
<feature type="domain" description="Carbohydrate-binding" evidence="3">
    <location>
        <begin position="466"/>
        <end position="596"/>
    </location>
</feature>
<protein>
    <submittedName>
        <fullName evidence="4">Sugar-binding protein</fullName>
    </submittedName>
</protein>
<sequence length="623" mass="70190">MKKLISLAASFCAAGALFAHSDHDHESDRDGAATNGFPTVTIDVAEGQNPWTSLALNNDPANFQFAIITDNTTGGRPGVLEDAFKKLNWLQPEFVMSVGDLIQGYSEDRAQLKFEWDEFEGFVSKLEMPFFYVAGNHDYTNPVMAEVWKERFGASYYTFVYHDVLFVMLNSNDAKRPHAMTQPQVDWLAAELAKHPNPRWTLVFTHTPLWNFAEDRQSLWPQVDKLLEGRKHTVFAGHHHRYVKDVRNGRANYYTLATTGGSSQLRGPRFGEFDHVMWATMTDDGPILTNLVLEGILPEDIRTEKSEAMQQALINDDSLVVQPIIFDEDQFPGGRTELRFTNDTDLPVTLELEVVQTANVRFEGERHQTLLVPPNEVAISSYRFDAADLSFDSGQIAELRWKLSFDHAGETYDFASHEPINAIRTEPIPAATIAIDGDLTDWAALPYRYDADAWVYARNRVWHGRDDGDFRFGVTADDDYLYVGVEVTDNGRFADAHARNWAQDSVTIALDSRPANIRNITGRPDLNYTLVPGDEPNAARLLGENRLPEGSQWKVRTTATGYTAEIAVPVAYLSQQAGELWRDVRVNVMIADRDPGEDGRIGLRWQPEWGSVRAIPGSGTFRR</sequence>
<dbReference type="Gene3D" id="3.60.21.10">
    <property type="match status" value="1"/>
</dbReference>
<dbReference type="InterPro" id="IPR051918">
    <property type="entry name" value="STPP_CPPED1"/>
</dbReference>